<dbReference type="InterPro" id="IPR002829">
    <property type="entry name" value="DUF116"/>
</dbReference>
<dbReference type="PANTHER" id="PTHR43801">
    <property type="entry name" value="NUCLEOTIDE-BINDING PROTEIN-RELATED"/>
    <property type="match status" value="1"/>
</dbReference>
<feature type="transmembrane region" description="Helical" evidence="1">
    <location>
        <begin position="46"/>
        <end position="68"/>
    </location>
</feature>
<evidence type="ECO:0008006" key="4">
    <source>
        <dbReference type="Google" id="ProtNLM"/>
    </source>
</evidence>
<organism evidence="2 3">
    <name type="scientific">Halodesulfovibrio aestuarii</name>
    <dbReference type="NCBI Taxonomy" id="126333"/>
    <lineage>
        <taxon>Bacteria</taxon>
        <taxon>Pseudomonadati</taxon>
        <taxon>Thermodesulfobacteriota</taxon>
        <taxon>Desulfovibrionia</taxon>
        <taxon>Desulfovibrionales</taxon>
        <taxon>Desulfovibrionaceae</taxon>
        <taxon>Halodesulfovibrio</taxon>
    </lineage>
</organism>
<feature type="transmembrane region" description="Helical" evidence="1">
    <location>
        <begin position="121"/>
        <end position="139"/>
    </location>
</feature>
<feature type="transmembrane region" description="Helical" evidence="1">
    <location>
        <begin position="80"/>
        <end position="100"/>
    </location>
</feature>
<dbReference type="Pfam" id="PF01976">
    <property type="entry name" value="DUF116"/>
    <property type="match status" value="1"/>
</dbReference>
<dbReference type="Proteomes" id="UP000184001">
    <property type="component" value="Unassembled WGS sequence"/>
</dbReference>
<evidence type="ECO:0000313" key="2">
    <source>
        <dbReference type="EMBL" id="SHJ70139.1"/>
    </source>
</evidence>
<protein>
    <recommendedName>
        <fullName evidence="4">DUF116 domain-containing protein</fullName>
    </recommendedName>
</protein>
<dbReference type="PANTHER" id="PTHR43801:SF1">
    <property type="entry name" value="POLYPRENYL SYNTHETASE"/>
    <property type="match status" value="1"/>
</dbReference>
<proteinExistence type="predicted"/>
<dbReference type="EMBL" id="FQZR01000010">
    <property type="protein sequence ID" value="SHJ70139.1"/>
    <property type="molecule type" value="Genomic_DNA"/>
</dbReference>
<keyword evidence="1" id="KW-1133">Transmembrane helix</keyword>
<gene>
    <name evidence="2" type="ORF">SAMN05660830_03034</name>
</gene>
<evidence type="ECO:0000313" key="3">
    <source>
        <dbReference type="Proteomes" id="UP000184001"/>
    </source>
</evidence>
<comment type="caution">
    <text evidence="2">The sequence shown here is derived from an EMBL/GenBank/DDBJ whole genome shotgun (WGS) entry which is preliminary data.</text>
</comment>
<keyword evidence="1" id="KW-0812">Transmembrane</keyword>
<accession>A0A8G2CC26</accession>
<sequence length="306" mass="34140">MPAGILLNVTTQLVPVKGFVNIKKNMLFHKKDLDNPERYYGARKRLFIGLITGTSILLCSLLFAGWIIPFIGFSNIHPSLPYFFGLVFGAAIFFICWTTLGLVLQILKGKAVLGSAKMRGLTIRIFLPLMTMLARLLGIDKCRVRQSFIRVNNELVRSENGKFEAKDILILTPHCLQASDCSLRLSYNVDNCKRCGRCPVAMLLKLRDHYGVKFTIATGGTIARRIVVQEKPKFIIAVACERDLTSGIQDTYPLPVYGVLNERPCGPCLDTTVPELSMERALRMFIKNPGPPLLFEAAFGHADTKC</sequence>
<evidence type="ECO:0000256" key="1">
    <source>
        <dbReference type="SAM" id="Phobius"/>
    </source>
</evidence>
<reference evidence="2 3" key="1">
    <citation type="submission" date="2016-11" db="EMBL/GenBank/DDBJ databases">
        <authorList>
            <person name="Varghese N."/>
            <person name="Submissions S."/>
        </authorList>
    </citation>
    <scope>NUCLEOTIDE SEQUENCE [LARGE SCALE GENOMIC DNA]</scope>
    <source>
        <strain evidence="2 3">DSM 17919</strain>
    </source>
</reference>
<keyword evidence="1" id="KW-0472">Membrane</keyword>
<name>A0A8G2CC26_9BACT</name>
<dbReference type="AlphaFoldDB" id="A0A8G2CC26"/>